<name>A0A8B6F7S8_MYTGA</name>
<proteinExistence type="predicted"/>
<organism evidence="2 3">
    <name type="scientific">Mytilus galloprovincialis</name>
    <name type="common">Mediterranean mussel</name>
    <dbReference type="NCBI Taxonomy" id="29158"/>
    <lineage>
        <taxon>Eukaryota</taxon>
        <taxon>Metazoa</taxon>
        <taxon>Spiralia</taxon>
        <taxon>Lophotrochozoa</taxon>
        <taxon>Mollusca</taxon>
        <taxon>Bivalvia</taxon>
        <taxon>Autobranchia</taxon>
        <taxon>Pteriomorphia</taxon>
        <taxon>Mytilida</taxon>
        <taxon>Mytiloidea</taxon>
        <taxon>Mytilidae</taxon>
        <taxon>Mytilinae</taxon>
        <taxon>Mytilus</taxon>
    </lineage>
</organism>
<keyword evidence="3" id="KW-1185">Reference proteome</keyword>
<sequence length="95" mass="10371">MTKLMLIVLILFITTEMVYSRHKCACAAYVDPVCSTTNETHSNAGCVLCARQVLACHHECPCVTASANATATAVSFDNSNERGFNNKYTKPNHLC</sequence>
<dbReference type="EMBL" id="UYJE01006305">
    <property type="protein sequence ID" value="VDI44825.1"/>
    <property type="molecule type" value="Genomic_DNA"/>
</dbReference>
<evidence type="ECO:0000256" key="1">
    <source>
        <dbReference type="SAM" id="SignalP"/>
    </source>
</evidence>
<evidence type="ECO:0000313" key="2">
    <source>
        <dbReference type="EMBL" id="VDI44825.1"/>
    </source>
</evidence>
<dbReference type="Proteomes" id="UP000596742">
    <property type="component" value="Unassembled WGS sequence"/>
</dbReference>
<feature type="chain" id="PRO_5032300311" evidence="1">
    <location>
        <begin position="21"/>
        <end position="95"/>
    </location>
</feature>
<reference evidence="2" key="1">
    <citation type="submission" date="2018-11" db="EMBL/GenBank/DDBJ databases">
        <authorList>
            <person name="Alioto T."/>
            <person name="Alioto T."/>
        </authorList>
    </citation>
    <scope>NUCLEOTIDE SEQUENCE</scope>
</reference>
<accession>A0A8B6F7S8</accession>
<keyword evidence="1" id="KW-0732">Signal</keyword>
<comment type="caution">
    <text evidence="2">The sequence shown here is derived from an EMBL/GenBank/DDBJ whole genome shotgun (WGS) entry which is preliminary data.</text>
</comment>
<gene>
    <name evidence="2" type="ORF">MGAL_10B076781</name>
</gene>
<evidence type="ECO:0000313" key="3">
    <source>
        <dbReference type="Proteomes" id="UP000596742"/>
    </source>
</evidence>
<feature type="signal peptide" evidence="1">
    <location>
        <begin position="1"/>
        <end position="20"/>
    </location>
</feature>
<protein>
    <submittedName>
        <fullName evidence="2">Uncharacterized protein</fullName>
    </submittedName>
</protein>
<dbReference type="AlphaFoldDB" id="A0A8B6F7S8"/>